<reference evidence="3 4" key="1">
    <citation type="submission" date="2019-11" db="EMBL/GenBank/DDBJ databases">
        <title>Genome of Strain BIT-d1.</title>
        <authorList>
            <person name="Yang Y."/>
        </authorList>
    </citation>
    <scope>NUCLEOTIDE SEQUENCE [LARGE SCALE GENOMIC DNA]</scope>
    <source>
        <strain evidence="3 4">BIT-d1</strain>
    </source>
</reference>
<organism evidence="3 4">
    <name type="scientific">Myroides albus</name>
    <dbReference type="NCBI Taxonomy" id="2562892"/>
    <lineage>
        <taxon>Bacteria</taxon>
        <taxon>Pseudomonadati</taxon>
        <taxon>Bacteroidota</taxon>
        <taxon>Flavobacteriia</taxon>
        <taxon>Flavobacteriales</taxon>
        <taxon>Flavobacteriaceae</taxon>
        <taxon>Myroides</taxon>
    </lineage>
</organism>
<dbReference type="OrthoDB" id="1143206at2"/>
<sequence>MKKIVYSLLLVSGLLIASCNDGTSSKGNTVITGNVEGLNQGKLYLYQMQDTTLVAVDSLIVNGGNANFKFALDIESPEMLYLTLDRGHTVSQDNQLGFFAEPGQINIETNLKKFYAQAKVTGSTNQPIYEEYLKVRGSVIDKQNGLIVEMFNARKENNQHALDSLVNLDKRLNNRKYLNSINFAINHKNSDVAPFIALTDLYDANIKYLDTIYNSLDSNIANQKYGKQLKEFIAERKEMTTVQE</sequence>
<name>A0A6I3LIU7_9FLAO</name>
<evidence type="ECO:0000259" key="2">
    <source>
        <dbReference type="Pfam" id="PF14289"/>
    </source>
</evidence>
<dbReference type="EMBL" id="WMJX01000009">
    <property type="protein sequence ID" value="MTG97737.1"/>
    <property type="molecule type" value="Genomic_DNA"/>
</dbReference>
<dbReference type="InterPro" id="IPR025380">
    <property type="entry name" value="DUF4369"/>
</dbReference>
<dbReference type="Pfam" id="PF14289">
    <property type="entry name" value="DUF4369"/>
    <property type="match status" value="1"/>
</dbReference>
<dbReference type="PROSITE" id="PS51257">
    <property type="entry name" value="PROKAR_LIPOPROTEIN"/>
    <property type="match status" value="1"/>
</dbReference>
<dbReference type="RefSeq" id="WP_155091778.1">
    <property type="nucleotide sequence ID" value="NZ_CP102754.1"/>
</dbReference>
<feature type="chain" id="PRO_5026225046" evidence="1">
    <location>
        <begin position="18"/>
        <end position="244"/>
    </location>
</feature>
<evidence type="ECO:0000313" key="3">
    <source>
        <dbReference type="EMBL" id="MTG97737.1"/>
    </source>
</evidence>
<comment type="caution">
    <text evidence="3">The sequence shown here is derived from an EMBL/GenBank/DDBJ whole genome shotgun (WGS) entry which is preliminary data.</text>
</comment>
<proteinExistence type="predicted"/>
<protein>
    <submittedName>
        <fullName evidence="3">DUF4369 domain-containing protein</fullName>
    </submittedName>
</protein>
<dbReference type="AlphaFoldDB" id="A0A6I3LIU7"/>
<accession>A0A6I3LIU7</accession>
<keyword evidence="1" id="KW-0732">Signal</keyword>
<evidence type="ECO:0000256" key="1">
    <source>
        <dbReference type="SAM" id="SignalP"/>
    </source>
</evidence>
<dbReference type="Proteomes" id="UP000438760">
    <property type="component" value="Unassembled WGS sequence"/>
</dbReference>
<feature type="signal peptide" evidence="1">
    <location>
        <begin position="1"/>
        <end position="17"/>
    </location>
</feature>
<feature type="domain" description="DUF4369" evidence="2">
    <location>
        <begin position="30"/>
        <end position="126"/>
    </location>
</feature>
<gene>
    <name evidence="3" type="ORF">GJV76_06225</name>
</gene>
<evidence type="ECO:0000313" key="4">
    <source>
        <dbReference type="Proteomes" id="UP000438760"/>
    </source>
</evidence>
<keyword evidence="4" id="KW-1185">Reference proteome</keyword>